<reference evidence="1 2" key="1">
    <citation type="submission" date="2011-09" db="EMBL/GenBank/DDBJ databases">
        <title>Complete sequence of chromosome of Thioflavicoccus mobilis 8321.</title>
        <authorList>
            <consortium name="US DOE Joint Genome Institute"/>
            <person name="Lucas S."/>
            <person name="Han J."/>
            <person name="Lapidus A."/>
            <person name="Cheng J.-F."/>
            <person name="Goodwin L."/>
            <person name="Pitluck S."/>
            <person name="Peters L."/>
            <person name="Ovchinnikova G."/>
            <person name="Lu M."/>
            <person name="Detter J.C."/>
            <person name="Han C."/>
            <person name="Tapia R."/>
            <person name="Land M."/>
            <person name="Hauser L."/>
            <person name="Kyrpides N."/>
            <person name="Ivanova N."/>
            <person name="Pagani I."/>
            <person name="Vogl K."/>
            <person name="Liu Z."/>
            <person name="Imhoff J."/>
            <person name="Thiel V."/>
            <person name="Frigaard N.-U."/>
            <person name="Bryant D."/>
            <person name="Woyke T."/>
        </authorList>
    </citation>
    <scope>NUCLEOTIDE SEQUENCE [LARGE SCALE GENOMIC DNA]</scope>
    <source>
        <strain evidence="1 2">8321</strain>
    </source>
</reference>
<protein>
    <submittedName>
        <fullName evidence="1">Uncharacterized protein</fullName>
    </submittedName>
</protein>
<dbReference type="KEGG" id="tmb:Thimo_3578"/>
<accession>L0H3R7</accession>
<sequence>MLCRLLGILKRRHPSNFSRCIFAPHEYLEFCTAPYWADIQIWDIQPQRGSGEPRLNINGFAELNYG</sequence>
<proteinExistence type="predicted"/>
<gene>
    <name evidence="1" type="ORF">Thimo_3578</name>
</gene>
<evidence type="ECO:0000313" key="1">
    <source>
        <dbReference type="EMBL" id="AGA92234.1"/>
    </source>
</evidence>
<dbReference type="AlphaFoldDB" id="L0H3R7"/>
<dbReference type="EMBL" id="CP003051">
    <property type="protein sequence ID" value="AGA92234.1"/>
    <property type="molecule type" value="Genomic_DNA"/>
</dbReference>
<dbReference type="Proteomes" id="UP000010816">
    <property type="component" value="Chromosome"/>
</dbReference>
<keyword evidence="2" id="KW-1185">Reference proteome</keyword>
<dbReference type="HOGENOM" id="CLU_2829932_0_0_6"/>
<evidence type="ECO:0000313" key="2">
    <source>
        <dbReference type="Proteomes" id="UP000010816"/>
    </source>
</evidence>
<organism evidence="1 2">
    <name type="scientific">Thioflavicoccus mobilis 8321</name>
    <dbReference type="NCBI Taxonomy" id="765912"/>
    <lineage>
        <taxon>Bacteria</taxon>
        <taxon>Pseudomonadati</taxon>
        <taxon>Pseudomonadota</taxon>
        <taxon>Gammaproteobacteria</taxon>
        <taxon>Chromatiales</taxon>
        <taxon>Chromatiaceae</taxon>
        <taxon>Thioflavicoccus</taxon>
    </lineage>
</organism>
<dbReference type="STRING" id="765912.Thimo_3578"/>
<name>L0H3R7_9GAMM</name>